<dbReference type="AlphaFoldDB" id="A0A942YM22"/>
<comment type="caution">
    <text evidence="1">The sequence shown here is derived from an EMBL/GenBank/DDBJ whole genome shotgun (WGS) entry which is preliminary data.</text>
</comment>
<dbReference type="Proteomes" id="UP000682713">
    <property type="component" value="Unassembled WGS sequence"/>
</dbReference>
<accession>A0A942YM22</accession>
<reference evidence="1 2" key="1">
    <citation type="submission" date="2021-05" db="EMBL/GenBank/DDBJ databases">
        <title>Novel Bacillus species.</title>
        <authorList>
            <person name="Liu G."/>
        </authorList>
    </citation>
    <scope>NUCLEOTIDE SEQUENCE [LARGE SCALE GENOMIC DNA]</scope>
    <source>
        <strain evidence="1 2">FJAT-49732</strain>
    </source>
</reference>
<protein>
    <submittedName>
        <fullName evidence="1">DUF3895 domain-containing protein</fullName>
    </submittedName>
</protein>
<dbReference type="Pfam" id="PF13034">
    <property type="entry name" value="DUF3895"/>
    <property type="match status" value="1"/>
</dbReference>
<dbReference type="EMBL" id="JAGYPJ010000001">
    <property type="protein sequence ID" value="MBS4202083.1"/>
    <property type="molecule type" value="Genomic_DNA"/>
</dbReference>
<gene>
    <name evidence="1" type="ORF">KHA93_20965</name>
</gene>
<dbReference type="RefSeq" id="WP_213112496.1">
    <property type="nucleotide sequence ID" value="NZ_JAGYPJ010000001.1"/>
</dbReference>
<name>A0A942YM22_9BACI</name>
<sequence length="305" mass="36007">MKIVLSRNEKDSILNSLTPEQKDFIEHHVKRGKKTAFANVLAVDKGIVIPEHAEMEEVEMLLDEWILEEYIDNGFVNPETPCECGRPLRHQYIVKHKVTNETRRFGIEHFKEHTGFSSEIINEIRKGFNVVDYEMDELLFKFQNHWDLREEIPYLPDNFEMPIAFQTFLDIGLPLLDKQIEVLKHLIREHMEQSREQRTFDNTETHATHSQTNFDIEDYIFQDTFRKDPESFSKDKTLEFLESGVSSTRIICELLIKHGYANMERYITGKPKIYGPVCMFLESLVARDVLKRGKILGSDDRYYRK</sequence>
<evidence type="ECO:0000313" key="2">
    <source>
        <dbReference type="Proteomes" id="UP000682713"/>
    </source>
</evidence>
<proteinExistence type="predicted"/>
<dbReference type="InterPro" id="IPR024995">
    <property type="entry name" value="DUF3895"/>
</dbReference>
<organism evidence="1 2">
    <name type="scientific">Lederbergia citrisecunda</name>
    <dbReference type="NCBI Taxonomy" id="2833583"/>
    <lineage>
        <taxon>Bacteria</taxon>
        <taxon>Bacillati</taxon>
        <taxon>Bacillota</taxon>
        <taxon>Bacilli</taxon>
        <taxon>Bacillales</taxon>
        <taxon>Bacillaceae</taxon>
        <taxon>Lederbergia</taxon>
    </lineage>
</organism>
<evidence type="ECO:0000313" key="1">
    <source>
        <dbReference type="EMBL" id="MBS4202083.1"/>
    </source>
</evidence>
<keyword evidence="2" id="KW-1185">Reference proteome</keyword>